<dbReference type="RefSeq" id="WP_378320483.1">
    <property type="nucleotide sequence ID" value="NZ_JBHUHY010000013.1"/>
</dbReference>
<dbReference type="Proteomes" id="UP001597344">
    <property type="component" value="Unassembled WGS sequence"/>
</dbReference>
<feature type="transmembrane region" description="Helical" evidence="1">
    <location>
        <begin position="31"/>
        <end position="51"/>
    </location>
</feature>
<gene>
    <name evidence="2" type="ORF">ACFSJT_11860</name>
</gene>
<evidence type="ECO:0000313" key="2">
    <source>
        <dbReference type="EMBL" id="MFD2187485.1"/>
    </source>
</evidence>
<keyword evidence="1" id="KW-1133">Transmembrane helix</keyword>
<evidence type="ECO:0000256" key="1">
    <source>
        <dbReference type="SAM" id="Phobius"/>
    </source>
</evidence>
<accession>A0ABW5AZ64</accession>
<proteinExistence type="predicted"/>
<keyword evidence="1" id="KW-0472">Membrane</keyword>
<name>A0ABW5AZ64_9FLAO</name>
<reference evidence="3" key="1">
    <citation type="journal article" date="2019" name="Int. J. Syst. Evol. Microbiol.">
        <title>The Global Catalogue of Microorganisms (GCM) 10K type strain sequencing project: providing services to taxonomists for standard genome sequencing and annotation.</title>
        <authorList>
            <consortium name="The Broad Institute Genomics Platform"/>
            <consortium name="The Broad Institute Genome Sequencing Center for Infectious Disease"/>
            <person name="Wu L."/>
            <person name="Ma J."/>
        </authorList>
    </citation>
    <scope>NUCLEOTIDE SEQUENCE [LARGE SCALE GENOMIC DNA]</scope>
    <source>
        <strain evidence="3">DT92</strain>
    </source>
</reference>
<sequence>MKISAMPMVFLTSVILLLITIMVVMNVNFGWVFYLTCFGQIMVIIMVYKVLRDKYITHKTFKDFYQDHSVKNDDE</sequence>
<feature type="transmembrane region" description="Helical" evidence="1">
    <location>
        <begin position="7"/>
        <end position="25"/>
    </location>
</feature>
<comment type="caution">
    <text evidence="2">The sequence shown here is derived from an EMBL/GenBank/DDBJ whole genome shotgun (WGS) entry which is preliminary data.</text>
</comment>
<dbReference type="EMBL" id="JBHUHY010000013">
    <property type="protein sequence ID" value="MFD2187485.1"/>
    <property type="molecule type" value="Genomic_DNA"/>
</dbReference>
<keyword evidence="1" id="KW-0812">Transmembrane</keyword>
<protein>
    <submittedName>
        <fullName evidence="2">Uncharacterized protein</fullName>
    </submittedName>
</protein>
<keyword evidence="3" id="KW-1185">Reference proteome</keyword>
<evidence type="ECO:0000313" key="3">
    <source>
        <dbReference type="Proteomes" id="UP001597344"/>
    </source>
</evidence>
<organism evidence="2 3">
    <name type="scientific">Aquimarina celericrescens</name>
    <dbReference type="NCBI Taxonomy" id="1964542"/>
    <lineage>
        <taxon>Bacteria</taxon>
        <taxon>Pseudomonadati</taxon>
        <taxon>Bacteroidota</taxon>
        <taxon>Flavobacteriia</taxon>
        <taxon>Flavobacteriales</taxon>
        <taxon>Flavobacteriaceae</taxon>
        <taxon>Aquimarina</taxon>
    </lineage>
</organism>